<dbReference type="Pfam" id="PF18705">
    <property type="entry name" value="DUF5643"/>
    <property type="match status" value="1"/>
</dbReference>
<dbReference type="Gene3D" id="2.60.40.1630">
    <property type="entry name" value="bacillus anthracis domain"/>
    <property type="match status" value="1"/>
</dbReference>
<dbReference type="InterPro" id="IPR025436">
    <property type="entry name" value="DUF4179"/>
</dbReference>
<feature type="domain" description="DUF4179" evidence="2">
    <location>
        <begin position="61"/>
        <end position="144"/>
    </location>
</feature>
<evidence type="ECO:0000313" key="4">
    <source>
        <dbReference type="EMBL" id="SDG25298.1"/>
    </source>
</evidence>
<dbReference type="AlphaFoldDB" id="A0A1G7SQQ0"/>
<evidence type="ECO:0000256" key="1">
    <source>
        <dbReference type="SAM" id="Phobius"/>
    </source>
</evidence>
<evidence type="ECO:0000313" key="5">
    <source>
        <dbReference type="Proteomes" id="UP000198972"/>
    </source>
</evidence>
<dbReference type="STRING" id="670482.SAMN04488542_13142"/>
<protein>
    <recommendedName>
        <fullName evidence="6">DUF4179 domain-containing protein</fullName>
    </recommendedName>
</protein>
<dbReference type="OrthoDB" id="2571714at2"/>
<evidence type="ECO:0000259" key="2">
    <source>
        <dbReference type="Pfam" id="PF13786"/>
    </source>
</evidence>
<organism evidence="4 5">
    <name type="scientific">Fontibacillus panacisegetis</name>
    <dbReference type="NCBI Taxonomy" id="670482"/>
    <lineage>
        <taxon>Bacteria</taxon>
        <taxon>Bacillati</taxon>
        <taxon>Bacillota</taxon>
        <taxon>Bacilli</taxon>
        <taxon>Bacillales</taxon>
        <taxon>Paenibacillaceae</taxon>
        <taxon>Fontibacillus</taxon>
    </lineage>
</organism>
<reference evidence="4 5" key="1">
    <citation type="submission" date="2016-10" db="EMBL/GenBank/DDBJ databases">
        <authorList>
            <person name="de Groot N.N."/>
        </authorList>
    </citation>
    <scope>NUCLEOTIDE SEQUENCE [LARGE SCALE GENOMIC DNA]</scope>
    <source>
        <strain evidence="4 5">DSM 28129</strain>
    </source>
</reference>
<evidence type="ECO:0008006" key="6">
    <source>
        <dbReference type="Google" id="ProtNLM"/>
    </source>
</evidence>
<keyword evidence="5" id="KW-1185">Reference proteome</keyword>
<feature type="domain" description="DUF5643" evidence="3">
    <location>
        <begin position="236"/>
        <end position="345"/>
    </location>
</feature>
<keyword evidence="1" id="KW-1133">Transmembrane helix</keyword>
<dbReference type="Pfam" id="PF13786">
    <property type="entry name" value="DUF4179"/>
    <property type="match status" value="1"/>
</dbReference>
<name>A0A1G7SQQ0_9BACL</name>
<feature type="transmembrane region" description="Helical" evidence="1">
    <location>
        <begin position="62"/>
        <end position="85"/>
    </location>
</feature>
<dbReference type="RefSeq" id="WP_091235165.1">
    <property type="nucleotide sequence ID" value="NZ_FNBG01000031.1"/>
</dbReference>
<evidence type="ECO:0000259" key="3">
    <source>
        <dbReference type="Pfam" id="PF18705"/>
    </source>
</evidence>
<dbReference type="EMBL" id="FNBG01000031">
    <property type="protein sequence ID" value="SDG25298.1"/>
    <property type="molecule type" value="Genomic_DNA"/>
</dbReference>
<proteinExistence type="predicted"/>
<keyword evidence="1" id="KW-0472">Membrane</keyword>
<accession>A0A1G7SQQ0</accession>
<dbReference type="InterPro" id="IPR040680">
    <property type="entry name" value="DUF5643"/>
</dbReference>
<dbReference type="Proteomes" id="UP000198972">
    <property type="component" value="Unassembled WGS sequence"/>
</dbReference>
<keyword evidence="1" id="KW-0812">Transmembrane</keyword>
<gene>
    <name evidence="4" type="ORF">SAMN04488542_13142</name>
</gene>
<sequence>MIFIKNGRDQQIGDKLKELDRGVSQYVRSSVDHILSTLPDAPDTPPVITATVGRQTFGNKRYIALVVAIVLSLGIGFYPQMIYALKQIPLVQSIFERIGDDNLKFAHDKGWFAELGQVVEDHGLSLQLTEVLYDKSDISIAFLLTSKDGFTVKDRKEDGFDDIRIIAAVNGKTIDTYGYSSRGSFIDNNHYAGVIQIKSMRDLPHQFQLSMNVEKIGSTWGEWDFSFPVALNEEANKTIFVMNSRTYGNVTVNVEKLVYSASSIDIIGTGKGIMTPDWNFEMVDEAGREIAPKGSISKRNITSSGLELEWKASFEAADSVPLSVTIRPHAAGVDQLDPEFVKKMEMTIPIK</sequence>